<keyword evidence="3 9" id="KW-0698">rRNA processing</keyword>
<dbReference type="GO" id="GO:0005737">
    <property type="term" value="C:cytoplasm"/>
    <property type="evidence" value="ECO:0007669"/>
    <property type="project" value="UniProtKB-SubCell"/>
</dbReference>
<feature type="binding site" evidence="9">
    <location>
        <position position="130"/>
    </location>
    <ligand>
        <name>Zn(2+)</name>
        <dbReference type="ChEBI" id="CHEBI:29105"/>
        <note>catalytic</note>
    </ligand>
</feature>
<dbReference type="InterPro" id="IPR002036">
    <property type="entry name" value="YbeY"/>
</dbReference>
<dbReference type="HAMAP" id="MF_00009">
    <property type="entry name" value="Endoribonucl_YbeY"/>
    <property type="match status" value="1"/>
</dbReference>
<evidence type="ECO:0000313" key="10">
    <source>
        <dbReference type="EMBL" id="THG38340.1"/>
    </source>
</evidence>
<keyword evidence="9" id="KW-0963">Cytoplasm</keyword>
<evidence type="ECO:0000256" key="1">
    <source>
        <dbReference type="ARBA" id="ARBA00010875"/>
    </source>
</evidence>
<dbReference type="GO" id="GO:0008270">
    <property type="term" value="F:zinc ion binding"/>
    <property type="evidence" value="ECO:0007669"/>
    <property type="project" value="UniProtKB-UniRule"/>
</dbReference>
<dbReference type="GeneID" id="82190227"/>
<comment type="cofactor">
    <cofactor evidence="9">
        <name>Zn(2+)</name>
        <dbReference type="ChEBI" id="CHEBI:29105"/>
    </cofactor>
    <text evidence="9">Binds 1 zinc ion.</text>
</comment>
<reference evidence="10 11" key="1">
    <citation type="submission" date="2019-04" db="EMBL/GenBank/DDBJ databases">
        <title>Microbes associate with the intestines of laboratory mice.</title>
        <authorList>
            <person name="Navarre W."/>
            <person name="Wong E."/>
            <person name="Huang K.C."/>
            <person name="Tropini C."/>
            <person name="Ng K."/>
            <person name="Yu B."/>
        </authorList>
    </citation>
    <scope>NUCLEOTIDE SEQUENCE [LARGE SCALE GENOMIC DNA]</scope>
    <source>
        <strain evidence="10 11">NM80_B27</strain>
    </source>
</reference>
<dbReference type="EMBL" id="SSTJ01000002">
    <property type="protein sequence ID" value="THG38340.1"/>
    <property type="molecule type" value="Genomic_DNA"/>
</dbReference>
<proteinExistence type="inferred from homology"/>
<accession>A0A4S4G419</accession>
<keyword evidence="5 9" id="KW-0479">Metal-binding</keyword>
<evidence type="ECO:0000256" key="9">
    <source>
        <dbReference type="HAMAP-Rule" id="MF_00009"/>
    </source>
</evidence>
<evidence type="ECO:0000256" key="4">
    <source>
        <dbReference type="ARBA" id="ARBA00022722"/>
    </source>
</evidence>
<keyword evidence="2 9" id="KW-0690">Ribosome biogenesis</keyword>
<dbReference type="Gene3D" id="3.40.390.30">
    <property type="entry name" value="Metalloproteases ('zincins'), catalytic domain"/>
    <property type="match status" value="1"/>
</dbReference>
<evidence type="ECO:0000256" key="7">
    <source>
        <dbReference type="ARBA" id="ARBA00022801"/>
    </source>
</evidence>
<dbReference type="Pfam" id="PF02130">
    <property type="entry name" value="YbeY"/>
    <property type="match status" value="1"/>
</dbReference>
<dbReference type="PANTHER" id="PTHR46986:SF1">
    <property type="entry name" value="ENDORIBONUCLEASE YBEY, CHLOROPLASTIC"/>
    <property type="match status" value="1"/>
</dbReference>
<keyword evidence="6 9" id="KW-0255">Endonuclease</keyword>
<feature type="binding site" evidence="9">
    <location>
        <position position="120"/>
    </location>
    <ligand>
        <name>Zn(2+)</name>
        <dbReference type="ChEBI" id="CHEBI:29105"/>
        <note>catalytic</note>
    </ligand>
</feature>
<gene>
    <name evidence="9 10" type="primary">ybeY</name>
    <name evidence="10" type="ORF">E5986_02685</name>
</gene>
<feature type="binding site" evidence="9">
    <location>
        <position position="124"/>
    </location>
    <ligand>
        <name>Zn(2+)</name>
        <dbReference type="ChEBI" id="CHEBI:29105"/>
        <note>catalytic</note>
    </ligand>
</feature>
<keyword evidence="8 9" id="KW-0862">Zinc</keyword>
<dbReference type="SUPFAM" id="SSF55486">
    <property type="entry name" value="Metalloproteases ('zincins'), catalytic domain"/>
    <property type="match status" value="1"/>
</dbReference>
<dbReference type="AlphaFoldDB" id="A0A4S4G419"/>
<dbReference type="EC" id="3.1.-.-" evidence="9"/>
<dbReference type="InterPro" id="IPR023091">
    <property type="entry name" value="MetalPrtase_cat_dom_sf_prd"/>
</dbReference>
<dbReference type="GO" id="GO:0006364">
    <property type="term" value="P:rRNA processing"/>
    <property type="evidence" value="ECO:0007669"/>
    <property type="project" value="UniProtKB-UniRule"/>
</dbReference>
<comment type="subcellular location">
    <subcellularLocation>
        <location evidence="9">Cytoplasm</location>
    </subcellularLocation>
</comment>
<dbReference type="PANTHER" id="PTHR46986">
    <property type="entry name" value="ENDORIBONUCLEASE YBEY, CHLOROPLASTIC"/>
    <property type="match status" value="1"/>
</dbReference>
<dbReference type="RefSeq" id="WP_016308858.1">
    <property type="nucleotide sequence ID" value="NZ_CAJTBT010000001.1"/>
</dbReference>
<dbReference type="NCBIfam" id="TIGR00043">
    <property type="entry name" value="rRNA maturation RNase YbeY"/>
    <property type="match status" value="1"/>
</dbReference>
<evidence type="ECO:0000313" key="11">
    <source>
        <dbReference type="Proteomes" id="UP000308978"/>
    </source>
</evidence>
<evidence type="ECO:0000256" key="2">
    <source>
        <dbReference type="ARBA" id="ARBA00022517"/>
    </source>
</evidence>
<comment type="similarity">
    <text evidence="1 9">Belongs to the endoribonuclease YbeY family.</text>
</comment>
<comment type="caution">
    <text evidence="10">The sequence shown here is derived from an EMBL/GenBank/DDBJ whole genome shotgun (WGS) entry which is preliminary data.</text>
</comment>
<dbReference type="GO" id="GO:0004521">
    <property type="term" value="F:RNA endonuclease activity"/>
    <property type="evidence" value="ECO:0007669"/>
    <property type="project" value="UniProtKB-UniRule"/>
</dbReference>
<keyword evidence="4 9" id="KW-0540">Nuclease</keyword>
<keyword evidence="7 9" id="KW-0378">Hydrolase</keyword>
<dbReference type="GO" id="GO:0004222">
    <property type="term" value="F:metalloendopeptidase activity"/>
    <property type="evidence" value="ECO:0007669"/>
    <property type="project" value="InterPro"/>
</dbReference>
<evidence type="ECO:0000256" key="3">
    <source>
        <dbReference type="ARBA" id="ARBA00022552"/>
    </source>
</evidence>
<organism evidence="10 11">
    <name type="scientific">Adlercreutzia caecimuris</name>
    <dbReference type="NCBI Taxonomy" id="671266"/>
    <lineage>
        <taxon>Bacteria</taxon>
        <taxon>Bacillati</taxon>
        <taxon>Actinomycetota</taxon>
        <taxon>Coriobacteriia</taxon>
        <taxon>Eggerthellales</taxon>
        <taxon>Eggerthellaceae</taxon>
        <taxon>Adlercreutzia</taxon>
    </lineage>
</organism>
<evidence type="ECO:0000256" key="6">
    <source>
        <dbReference type="ARBA" id="ARBA00022759"/>
    </source>
</evidence>
<sequence length="162" mass="17879">MDILITFTYGEEELAELPLASLAQFVLKSEGKPANTEVSISFVDNATIAELNERFRGIEGPTDVLSFECDNIADDMTAADGPACPIYELGDIIIAPDVAARQAEEYGNSFEQEISLLLVHGLLHLCGYDHIQDDEAEVMEGREKELLTAWSERDLPSLDESR</sequence>
<dbReference type="Proteomes" id="UP000308978">
    <property type="component" value="Unassembled WGS sequence"/>
</dbReference>
<evidence type="ECO:0000256" key="5">
    <source>
        <dbReference type="ARBA" id="ARBA00022723"/>
    </source>
</evidence>
<name>A0A4S4G419_9ACTN</name>
<comment type="function">
    <text evidence="9">Single strand-specific metallo-endoribonuclease involved in late-stage 70S ribosome quality control and in maturation of the 3' terminus of the 16S rRNA.</text>
</comment>
<protein>
    <recommendedName>
        <fullName evidence="9">Endoribonuclease YbeY</fullName>
        <ecNumber evidence="9">3.1.-.-</ecNumber>
    </recommendedName>
</protein>
<evidence type="ECO:0000256" key="8">
    <source>
        <dbReference type="ARBA" id="ARBA00022833"/>
    </source>
</evidence>